<dbReference type="GO" id="GO:0030659">
    <property type="term" value="C:cytoplasmic vesicle membrane"/>
    <property type="evidence" value="ECO:0007669"/>
    <property type="project" value="TreeGrafter"/>
</dbReference>
<dbReference type="AlphaFoldDB" id="A0A8S1EAM7"/>
<keyword evidence="3 7" id="KW-0812">Transmembrane</keyword>
<keyword evidence="6" id="KW-0325">Glycoprotein</keyword>
<comment type="similarity">
    <text evidence="2">Belongs to the patched family.</text>
</comment>
<feature type="transmembrane region" description="Helical" evidence="7">
    <location>
        <begin position="350"/>
        <end position="369"/>
    </location>
</feature>
<evidence type="ECO:0000256" key="5">
    <source>
        <dbReference type="ARBA" id="ARBA00023136"/>
    </source>
</evidence>
<feature type="transmembrane region" description="Helical" evidence="7">
    <location>
        <begin position="449"/>
        <end position="470"/>
    </location>
</feature>
<dbReference type="GO" id="GO:0005886">
    <property type="term" value="C:plasma membrane"/>
    <property type="evidence" value="ECO:0007669"/>
    <property type="project" value="TreeGrafter"/>
</dbReference>
<evidence type="ECO:0000256" key="4">
    <source>
        <dbReference type="ARBA" id="ARBA00022989"/>
    </source>
</evidence>
<evidence type="ECO:0000313" key="10">
    <source>
        <dbReference type="Proteomes" id="UP000494206"/>
    </source>
</evidence>
<evidence type="ECO:0000256" key="1">
    <source>
        <dbReference type="ARBA" id="ARBA00004141"/>
    </source>
</evidence>
<reference evidence="9 10" key="1">
    <citation type="submission" date="2020-04" db="EMBL/GenBank/DDBJ databases">
        <authorList>
            <person name="Laetsch R D."/>
            <person name="Stevens L."/>
            <person name="Kumar S."/>
            <person name="Blaxter L. M."/>
        </authorList>
    </citation>
    <scope>NUCLEOTIDE SEQUENCE [LARGE SCALE GENOMIC DNA]</scope>
</reference>
<dbReference type="InterPro" id="IPR003392">
    <property type="entry name" value="PTHD_SSD"/>
</dbReference>
<evidence type="ECO:0000313" key="9">
    <source>
        <dbReference type="EMBL" id="CAB3396583.1"/>
    </source>
</evidence>
<proteinExistence type="inferred from homology"/>
<comment type="caution">
    <text evidence="9">The sequence shown here is derived from an EMBL/GenBank/DDBJ whole genome shotgun (WGS) entry which is preliminary data.</text>
</comment>
<feature type="transmembrane region" description="Helical" evidence="7">
    <location>
        <begin position="248"/>
        <end position="267"/>
    </location>
</feature>
<dbReference type="OrthoDB" id="6510177at2759"/>
<protein>
    <recommendedName>
        <fullName evidence="8">SSD domain-containing protein</fullName>
    </recommendedName>
</protein>
<dbReference type="PROSITE" id="PS50156">
    <property type="entry name" value="SSD"/>
    <property type="match status" value="1"/>
</dbReference>
<feature type="transmembrane region" description="Helical" evidence="7">
    <location>
        <begin position="307"/>
        <end position="330"/>
    </location>
</feature>
<sequence>MHTHILRHFDEFLRKPFKSLLAKGGSCRKLFHNAVVHRKIRTLYGEILLQSRIVHREEPKKVYRRVMHYYSNLVFRFLRFHQVLIRAKDGQSLLRLEHLKQLSALTREIVTNLTDTNGTNLTYSDMCEPYCEKNSAFYTILNIFETTDSNSSSIEITYPTTEILGRQILVANNLFNITTEGPSNKIVAFNSVVLRYYLTHSTEKPMIAFEDKLVNLHYDSNKYPLLEGQAGSDNLVAKEVRRLGATTAPYLGISLVLLCIFLSLCSLKYRRRDSKPIEACLGALIPVLSGITTIGMVSATGLAFQSIIVSTLFLVLAIGIDDVFVILAAWHRTDKSLDIPERIAYTVKEAGCSMTVTTITNLVSFGNGVLSTTPVLQTFAIYSSVASVVCYIYQLIIFPAIIAITAPREYQIEDEKKSCLPEEFYIVGKMSAVADVIWKKLAVIVGSSWMRILTISILIGYWYLAAFGVYTMETDLSIQKMAYKDARIVKFKDDMDVTLKEMQSVAVLVHNPQDLRDPSTLGRLKNLIYDFETATYSFGESSTICWLQPYLDFLNFYTDSEEEDAVSTHFNFTYKDIPSFLSSQTYFKPMLRINEEKCSANVPECVESFIFTTGFTTVVK</sequence>
<dbReference type="Proteomes" id="UP000494206">
    <property type="component" value="Unassembled WGS sequence"/>
</dbReference>
<dbReference type="InterPro" id="IPR051697">
    <property type="entry name" value="Patched_domain-protein"/>
</dbReference>
<dbReference type="GO" id="GO:0018996">
    <property type="term" value="P:molting cycle, collagen and cuticulin-based cuticle"/>
    <property type="evidence" value="ECO:0007669"/>
    <property type="project" value="TreeGrafter"/>
</dbReference>
<dbReference type="EMBL" id="CADEPM010000001">
    <property type="protein sequence ID" value="CAB3396583.1"/>
    <property type="molecule type" value="Genomic_DNA"/>
</dbReference>
<accession>A0A8S1EAM7</accession>
<dbReference type="Gene3D" id="1.20.1640.10">
    <property type="entry name" value="Multidrug efflux transporter AcrB transmembrane domain"/>
    <property type="match status" value="1"/>
</dbReference>
<dbReference type="GO" id="GO:0006897">
    <property type="term" value="P:endocytosis"/>
    <property type="evidence" value="ECO:0007669"/>
    <property type="project" value="TreeGrafter"/>
</dbReference>
<evidence type="ECO:0000256" key="2">
    <source>
        <dbReference type="ARBA" id="ARBA00005585"/>
    </source>
</evidence>
<comment type="subcellular location">
    <subcellularLocation>
        <location evidence="1">Membrane</location>
        <topology evidence="1">Multi-pass membrane protein</topology>
    </subcellularLocation>
</comment>
<keyword evidence="5 7" id="KW-0472">Membrane</keyword>
<evidence type="ECO:0000256" key="3">
    <source>
        <dbReference type="ARBA" id="ARBA00022692"/>
    </source>
</evidence>
<evidence type="ECO:0000256" key="7">
    <source>
        <dbReference type="SAM" id="Phobius"/>
    </source>
</evidence>
<organism evidence="9 10">
    <name type="scientific">Caenorhabditis bovis</name>
    <dbReference type="NCBI Taxonomy" id="2654633"/>
    <lineage>
        <taxon>Eukaryota</taxon>
        <taxon>Metazoa</taxon>
        <taxon>Ecdysozoa</taxon>
        <taxon>Nematoda</taxon>
        <taxon>Chromadorea</taxon>
        <taxon>Rhabditida</taxon>
        <taxon>Rhabditina</taxon>
        <taxon>Rhabditomorpha</taxon>
        <taxon>Rhabditoidea</taxon>
        <taxon>Rhabditidae</taxon>
        <taxon>Peloderinae</taxon>
        <taxon>Caenorhabditis</taxon>
    </lineage>
</organism>
<dbReference type="PANTHER" id="PTHR10796:SF104">
    <property type="entry name" value="SSD DOMAIN-CONTAINING PROTEIN"/>
    <property type="match status" value="1"/>
</dbReference>
<feature type="transmembrane region" description="Helical" evidence="7">
    <location>
        <begin position="279"/>
        <end position="301"/>
    </location>
</feature>
<dbReference type="InterPro" id="IPR000731">
    <property type="entry name" value="SSD"/>
</dbReference>
<name>A0A8S1EAM7_9PELO</name>
<dbReference type="Pfam" id="PF02460">
    <property type="entry name" value="Patched"/>
    <property type="match status" value="1"/>
</dbReference>
<gene>
    <name evidence="9" type="ORF">CBOVIS_LOCUS113</name>
</gene>
<keyword evidence="10" id="KW-1185">Reference proteome</keyword>
<feature type="domain" description="SSD" evidence="8">
    <location>
        <begin position="247"/>
        <end position="404"/>
    </location>
</feature>
<keyword evidence="4 7" id="KW-1133">Transmembrane helix</keyword>
<dbReference type="PANTHER" id="PTHR10796">
    <property type="entry name" value="PATCHED-RELATED"/>
    <property type="match status" value="1"/>
</dbReference>
<dbReference type="SUPFAM" id="SSF82866">
    <property type="entry name" value="Multidrug efflux transporter AcrB transmembrane domain"/>
    <property type="match status" value="1"/>
</dbReference>
<evidence type="ECO:0000256" key="6">
    <source>
        <dbReference type="ARBA" id="ARBA00023180"/>
    </source>
</evidence>
<evidence type="ECO:0000259" key="8">
    <source>
        <dbReference type="PROSITE" id="PS50156"/>
    </source>
</evidence>
<feature type="transmembrane region" description="Helical" evidence="7">
    <location>
        <begin position="381"/>
        <end position="406"/>
    </location>
</feature>